<evidence type="ECO:0000313" key="2">
    <source>
        <dbReference type="Proteomes" id="UP001605036"/>
    </source>
</evidence>
<sequence length="109" mass="12508">MKLEALIFVKDFEGKFVLFETKDSKESNLVLVDPIVETKPLAIATQLVERNVIYKEQNEGIVDVSIGSREPSVTDDDRLEGKALFLSEQMSHAIEIAWRDNVERLIMWQ</sequence>
<evidence type="ECO:0000313" key="1">
    <source>
        <dbReference type="EMBL" id="KAL2608760.1"/>
    </source>
</evidence>
<dbReference type="AlphaFoldDB" id="A0ABD1XIM0"/>
<name>A0ABD1XIM0_9MARC</name>
<protein>
    <submittedName>
        <fullName evidence="1">Uncharacterized protein</fullName>
    </submittedName>
</protein>
<dbReference type="EMBL" id="JBHFFA010000008">
    <property type="protein sequence ID" value="KAL2608760.1"/>
    <property type="molecule type" value="Genomic_DNA"/>
</dbReference>
<dbReference type="Proteomes" id="UP001605036">
    <property type="component" value="Unassembled WGS sequence"/>
</dbReference>
<organism evidence="1 2">
    <name type="scientific">Riccia fluitans</name>
    <dbReference type="NCBI Taxonomy" id="41844"/>
    <lineage>
        <taxon>Eukaryota</taxon>
        <taxon>Viridiplantae</taxon>
        <taxon>Streptophyta</taxon>
        <taxon>Embryophyta</taxon>
        <taxon>Marchantiophyta</taxon>
        <taxon>Marchantiopsida</taxon>
        <taxon>Marchantiidae</taxon>
        <taxon>Marchantiales</taxon>
        <taxon>Ricciaceae</taxon>
        <taxon>Riccia</taxon>
    </lineage>
</organism>
<keyword evidence="2" id="KW-1185">Reference proteome</keyword>
<proteinExistence type="predicted"/>
<comment type="caution">
    <text evidence="1">The sequence shown here is derived from an EMBL/GenBank/DDBJ whole genome shotgun (WGS) entry which is preliminary data.</text>
</comment>
<accession>A0ABD1XIM0</accession>
<gene>
    <name evidence="1" type="ORF">R1flu_027333</name>
</gene>
<reference evidence="1 2" key="1">
    <citation type="submission" date="2024-09" db="EMBL/GenBank/DDBJ databases">
        <title>Chromosome-scale assembly of Riccia fluitans.</title>
        <authorList>
            <person name="Paukszto L."/>
            <person name="Sawicki J."/>
            <person name="Karawczyk K."/>
            <person name="Piernik-Szablinska J."/>
            <person name="Szczecinska M."/>
            <person name="Mazdziarz M."/>
        </authorList>
    </citation>
    <scope>NUCLEOTIDE SEQUENCE [LARGE SCALE GENOMIC DNA]</scope>
    <source>
        <strain evidence="1">Rf_01</strain>
        <tissue evidence="1">Aerial parts of the thallus</tissue>
    </source>
</reference>